<keyword evidence="6" id="KW-1185">Reference proteome</keyword>
<keyword evidence="3" id="KW-0804">Transcription</keyword>
<evidence type="ECO:0000313" key="5">
    <source>
        <dbReference type="EMBL" id="MFI1718779.1"/>
    </source>
</evidence>
<evidence type="ECO:0000256" key="2">
    <source>
        <dbReference type="ARBA" id="ARBA00023125"/>
    </source>
</evidence>
<evidence type="ECO:0000259" key="4">
    <source>
        <dbReference type="PROSITE" id="PS50987"/>
    </source>
</evidence>
<dbReference type="InterPro" id="IPR036390">
    <property type="entry name" value="WH_DNA-bd_sf"/>
</dbReference>
<reference evidence="5 6" key="1">
    <citation type="submission" date="2024-10" db="EMBL/GenBank/DDBJ databases">
        <title>The Natural Products Discovery Center: Release of the First 8490 Sequenced Strains for Exploring Actinobacteria Biosynthetic Diversity.</title>
        <authorList>
            <person name="Kalkreuter E."/>
            <person name="Kautsar S.A."/>
            <person name="Yang D."/>
            <person name="Bader C.D."/>
            <person name="Teijaro C.N."/>
            <person name="Fluegel L."/>
            <person name="Davis C.M."/>
            <person name="Simpson J.R."/>
            <person name="Lauterbach L."/>
            <person name="Steele A.D."/>
            <person name="Gui C."/>
            <person name="Meng S."/>
            <person name="Li G."/>
            <person name="Viehrig K."/>
            <person name="Ye F."/>
            <person name="Su P."/>
            <person name="Kiefer A.F."/>
            <person name="Nichols A."/>
            <person name="Cepeda A.J."/>
            <person name="Yan W."/>
            <person name="Fan B."/>
            <person name="Jiang Y."/>
            <person name="Adhikari A."/>
            <person name="Zheng C.-J."/>
            <person name="Schuster L."/>
            <person name="Cowan T.M."/>
            <person name="Smanski M.J."/>
            <person name="Chevrette M.G."/>
            <person name="De Carvalho L.P.S."/>
            <person name="Shen B."/>
        </authorList>
    </citation>
    <scope>NUCLEOTIDE SEQUENCE [LARGE SCALE GENOMIC DNA]</scope>
    <source>
        <strain evidence="5 6">NPDC020602</strain>
    </source>
</reference>
<dbReference type="SMART" id="SM00418">
    <property type="entry name" value="HTH_ARSR"/>
    <property type="match status" value="1"/>
</dbReference>
<evidence type="ECO:0000256" key="3">
    <source>
        <dbReference type="ARBA" id="ARBA00023163"/>
    </source>
</evidence>
<gene>
    <name evidence="5" type="ORF">ACH407_35115</name>
</gene>
<dbReference type="PANTHER" id="PTHR33154:SF12">
    <property type="entry name" value="TRANSCRIPTIONAL REGULATORY PROTEIN"/>
    <property type="match status" value="1"/>
</dbReference>
<dbReference type="InterPro" id="IPR011991">
    <property type="entry name" value="ArsR-like_HTH"/>
</dbReference>
<evidence type="ECO:0000256" key="1">
    <source>
        <dbReference type="ARBA" id="ARBA00023015"/>
    </source>
</evidence>
<dbReference type="InterPro" id="IPR001845">
    <property type="entry name" value="HTH_ArsR_DNA-bd_dom"/>
</dbReference>
<dbReference type="CDD" id="cd00090">
    <property type="entry name" value="HTH_ARSR"/>
    <property type="match status" value="1"/>
</dbReference>
<evidence type="ECO:0000313" key="6">
    <source>
        <dbReference type="Proteomes" id="UP001611339"/>
    </source>
</evidence>
<dbReference type="Pfam" id="PF12840">
    <property type="entry name" value="HTH_20"/>
    <property type="match status" value="1"/>
</dbReference>
<dbReference type="EMBL" id="JBIRUI010000026">
    <property type="protein sequence ID" value="MFI1718779.1"/>
    <property type="molecule type" value="Genomic_DNA"/>
</dbReference>
<feature type="domain" description="HTH arsR-type" evidence="4">
    <location>
        <begin position="6"/>
        <end position="99"/>
    </location>
</feature>
<dbReference type="RefSeq" id="WP_398713427.1">
    <property type="nucleotide sequence ID" value="NZ_JBIRUI010000026.1"/>
</dbReference>
<name>A0ABW7UGJ6_9ACTN</name>
<proteinExistence type="predicted"/>
<dbReference type="Proteomes" id="UP001611339">
    <property type="component" value="Unassembled WGS sequence"/>
</dbReference>
<keyword evidence="2" id="KW-0238">DNA-binding</keyword>
<dbReference type="PANTHER" id="PTHR33154">
    <property type="entry name" value="TRANSCRIPTIONAL REGULATOR, ARSR FAMILY"/>
    <property type="match status" value="1"/>
</dbReference>
<keyword evidence="1" id="KW-0805">Transcription regulation</keyword>
<dbReference type="SUPFAM" id="SSF46785">
    <property type="entry name" value="Winged helix' DNA-binding domain"/>
    <property type="match status" value="1"/>
</dbReference>
<dbReference type="PROSITE" id="PS50987">
    <property type="entry name" value="HTH_ARSR_2"/>
    <property type="match status" value="1"/>
</dbReference>
<dbReference type="Gene3D" id="1.10.10.10">
    <property type="entry name" value="Winged helix-like DNA-binding domain superfamily/Winged helix DNA-binding domain"/>
    <property type="match status" value="1"/>
</dbReference>
<dbReference type="PRINTS" id="PR00778">
    <property type="entry name" value="HTHARSR"/>
</dbReference>
<comment type="caution">
    <text evidence="5">The sequence shown here is derived from an EMBL/GenBank/DDBJ whole genome shotgun (WGS) entry which is preliminary data.</text>
</comment>
<accession>A0ABW7UGJ6</accession>
<sequence>MPALPQPQPQDFDIATVLHALGDPVRLDLLRRLAVDGECTCSPEGVTVARSTLSNHWRILREAGVISVRTSGKTRLVTLRRQELDARFPRLLDAVLDEVDRHADIA</sequence>
<protein>
    <submittedName>
        <fullName evidence="5">ArsR/SmtB family transcription factor</fullName>
    </submittedName>
</protein>
<dbReference type="InterPro" id="IPR036388">
    <property type="entry name" value="WH-like_DNA-bd_sf"/>
</dbReference>
<dbReference type="InterPro" id="IPR051081">
    <property type="entry name" value="HTH_MetalResp_TranReg"/>
</dbReference>
<organism evidence="5 6">
    <name type="scientific">Streptomyces litmocidini</name>
    <dbReference type="NCBI Taxonomy" id="67318"/>
    <lineage>
        <taxon>Bacteria</taxon>
        <taxon>Bacillati</taxon>
        <taxon>Actinomycetota</taxon>
        <taxon>Actinomycetes</taxon>
        <taxon>Kitasatosporales</taxon>
        <taxon>Streptomycetaceae</taxon>
        <taxon>Streptomyces</taxon>
    </lineage>
</organism>